<evidence type="ECO:0000259" key="1">
    <source>
        <dbReference type="Pfam" id="PF03190"/>
    </source>
</evidence>
<dbReference type="Proteomes" id="UP000275719">
    <property type="component" value="Unassembled WGS sequence"/>
</dbReference>
<dbReference type="RefSeq" id="WP_125018767.1">
    <property type="nucleotide sequence ID" value="NZ_RQVQ01000014.1"/>
</dbReference>
<dbReference type="OrthoDB" id="9762614at2"/>
<comment type="caution">
    <text evidence="2">The sequence shown here is derived from an EMBL/GenBank/DDBJ whole genome shotgun (WGS) entry which is preliminary data.</text>
</comment>
<dbReference type="InterPro" id="IPR036249">
    <property type="entry name" value="Thioredoxin-like_sf"/>
</dbReference>
<dbReference type="GO" id="GO:0005975">
    <property type="term" value="P:carbohydrate metabolic process"/>
    <property type="evidence" value="ECO:0007669"/>
    <property type="project" value="InterPro"/>
</dbReference>
<dbReference type="InterPro" id="IPR004879">
    <property type="entry name" value="Ssp411-like_TRX"/>
</dbReference>
<dbReference type="PANTHER" id="PTHR42899:SF1">
    <property type="entry name" value="SPERMATOGENESIS-ASSOCIATED PROTEIN 20"/>
    <property type="match status" value="1"/>
</dbReference>
<dbReference type="SUPFAM" id="SSF48208">
    <property type="entry name" value="Six-hairpin glycosidases"/>
    <property type="match status" value="1"/>
</dbReference>
<dbReference type="AlphaFoldDB" id="A0A3P3WB64"/>
<keyword evidence="3" id="KW-1185">Reference proteome</keyword>
<sequence length="672" mass="78356">MNQLKNAHSPYLLQHAENPVHWKFWNNKTLENALKENKLLLISIGYSACHWCHVMEHECFEDFEVAEVMNTDFISIKIDREEQPEVDAIYMKALQLMTKQGGWPLNIVALPNGKPVWGATYVNKNEWINVLSQLADLYKNDPEKMIDYADKLLNGIEIMSDTNELPKSKTSFDLDELVNKWKRSFDLEFGGYSRAPKFMMPTNLDFLQTFGFLKKDNAILDYVDLTLTRMAWGGLFDTVHGGFSRYSVDVKWHIPHFEKMLYDNALLLKTYSDAYKRTNKPLYKEVITKTIQFLNNEFYNAQGGFYSAFDADSLTKENKLVEGAFYSWRIEELKNIISDDFDLFSKVFNINSFGFWEEDLYVLIQNEELELIAKEANIPLEELVEKKRIWEIQLKQIRDKRQKPRLDDKIITSWNAMLLSGLVHANSILNDIALENTITSLETFISNQLTKEDYHLGHVYKNNQLYIDGLFEDYAFVIQAYIDLYSSTFDESYLQKAKNYTHVAFDLFYDVEKQFFCSHKNDPNLIIKHFEIEDNVVPASNSVMANNLIVLGLLFENSYFTETAKKMTNHILETIDYASAFSHWLLAFLKTEKSFTEITIIGDKANEYNNEINNFFIPNSIISGSKCKSNVPFLKDYSFNQTTDIYICTNKNCLKPINSIEEFSIYYENINN</sequence>
<dbReference type="EMBL" id="RQVQ01000014">
    <property type="protein sequence ID" value="RRJ90849.1"/>
    <property type="molecule type" value="Genomic_DNA"/>
</dbReference>
<name>A0A3P3WB64_9FLAO</name>
<reference evidence="2 3" key="1">
    <citation type="submission" date="2018-11" db="EMBL/GenBank/DDBJ databases">
        <title>Flavobacterium sp. nov., YIM 102701-2 draft genome.</title>
        <authorList>
            <person name="Li G."/>
            <person name="Jiang Y."/>
        </authorList>
    </citation>
    <scope>NUCLEOTIDE SEQUENCE [LARGE SCALE GENOMIC DNA]</scope>
    <source>
        <strain evidence="2 3">YIM 102701-2</strain>
    </source>
</reference>
<dbReference type="SUPFAM" id="SSF52833">
    <property type="entry name" value="Thioredoxin-like"/>
    <property type="match status" value="1"/>
</dbReference>
<dbReference type="Gene3D" id="3.40.30.10">
    <property type="entry name" value="Glutaredoxin"/>
    <property type="match status" value="1"/>
</dbReference>
<organism evidence="2 3">
    <name type="scientific">Paenimyroides tangerinum</name>
    <dbReference type="NCBI Taxonomy" id="2488728"/>
    <lineage>
        <taxon>Bacteria</taxon>
        <taxon>Pseudomonadati</taxon>
        <taxon>Bacteroidota</taxon>
        <taxon>Flavobacteriia</taxon>
        <taxon>Flavobacteriales</taxon>
        <taxon>Flavobacteriaceae</taxon>
        <taxon>Paenimyroides</taxon>
    </lineage>
</organism>
<evidence type="ECO:0000313" key="2">
    <source>
        <dbReference type="EMBL" id="RRJ90849.1"/>
    </source>
</evidence>
<dbReference type="Gene3D" id="1.50.10.10">
    <property type="match status" value="1"/>
</dbReference>
<proteinExistence type="predicted"/>
<gene>
    <name evidence="2" type="ORF">EG240_07440</name>
</gene>
<dbReference type="Pfam" id="PF03190">
    <property type="entry name" value="Thioredox_DsbH"/>
    <property type="match status" value="1"/>
</dbReference>
<dbReference type="PIRSF" id="PIRSF006402">
    <property type="entry name" value="UCP006402_thioredoxin"/>
    <property type="match status" value="1"/>
</dbReference>
<protein>
    <submittedName>
        <fullName evidence="2">Thioredoxin domain-containing protein</fullName>
    </submittedName>
</protein>
<dbReference type="PANTHER" id="PTHR42899">
    <property type="entry name" value="SPERMATOGENESIS-ASSOCIATED PROTEIN 20"/>
    <property type="match status" value="1"/>
</dbReference>
<accession>A0A3P3WB64</accession>
<feature type="domain" description="Spermatogenesis-associated protein 20-like TRX" evidence="1">
    <location>
        <begin position="2"/>
        <end position="155"/>
    </location>
</feature>
<dbReference type="InterPro" id="IPR008928">
    <property type="entry name" value="6-hairpin_glycosidase_sf"/>
</dbReference>
<dbReference type="InterPro" id="IPR012341">
    <property type="entry name" value="6hp_glycosidase-like_sf"/>
</dbReference>
<evidence type="ECO:0000313" key="3">
    <source>
        <dbReference type="Proteomes" id="UP000275719"/>
    </source>
</evidence>
<dbReference type="InterPro" id="IPR024705">
    <property type="entry name" value="Ssp411"/>
</dbReference>